<feature type="compositionally biased region" description="Basic and acidic residues" evidence="1">
    <location>
        <begin position="7"/>
        <end position="20"/>
    </location>
</feature>
<keyword evidence="3" id="KW-1185">Reference proteome</keyword>
<organism evidence="2 3">
    <name type="scientific">Characodon lateralis</name>
    <dbReference type="NCBI Taxonomy" id="208331"/>
    <lineage>
        <taxon>Eukaryota</taxon>
        <taxon>Metazoa</taxon>
        <taxon>Chordata</taxon>
        <taxon>Craniata</taxon>
        <taxon>Vertebrata</taxon>
        <taxon>Euteleostomi</taxon>
        <taxon>Actinopterygii</taxon>
        <taxon>Neopterygii</taxon>
        <taxon>Teleostei</taxon>
        <taxon>Neoteleostei</taxon>
        <taxon>Acanthomorphata</taxon>
        <taxon>Ovalentaria</taxon>
        <taxon>Atherinomorphae</taxon>
        <taxon>Cyprinodontiformes</taxon>
        <taxon>Goodeidae</taxon>
        <taxon>Characodon</taxon>
    </lineage>
</organism>
<accession>A0ABU7D8B7</accession>
<reference evidence="2 3" key="1">
    <citation type="submission" date="2021-06" db="EMBL/GenBank/DDBJ databases">
        <authorList>
            <person name="Palmer J.M."/>
        </authorList>
    </citation>
    <scope>NUCLEOTIDE SEQUENCE [LARGE SCALE GENOMIC DNA]</scope>
    <source>
        <strain evidence="2 3">CL_MEX2019</strain>
        <tissue evidence="2">Muscle</tissue>
    </source>
</reference>
<protein>
    <submittedName>
        <fullName evidence="2">Uncharacterized protein</fullName>
    </submittedName>
</protein>
<evidence type="ECO:0000313" key="3">
    <source>
        <dbReference type="Proteomes" id="UP001352852"/>
    </source>
</evidence>
<sequence>MDGWEGGSERGKEGGREWKQHSHGNGLIHKQLTINTLRRDSPRSREESPQRDQGPPPPPHAPISLTQTTEITNGR</sequence>
<feature type="compositionally biased region" description="Basic and acidic residues" evidence="1">
    <location>
        <begin position="37"/>
        <end position="50"/>
    </location>
</feature>
<feature type="region of interest" description="Disordered" evidence="1">
    <location>
        <begin position="1"/>
        <end position="75"/>
    </location>
</feature>
<evidence type="ECO:0000256" key="1">
    <source>
        <dbReference type="SAM" id="MobiDB-lite"/>
    </source>
</evidence>
<gene>
    <name evidence="2" type="ORF">CHARACLAT_019698</name>
</gene>
<comment type="caution">
    <text evidence="2">The sequence shown here is derived from an EMBL/GenBank/DDBJ whole genome shotgun (WGS) entry which is preliminary data.</text>
</comment>
<evidence type="ECO:0000313" key="2">
    <source>
        <dbReference type="EMBL" id="MED6271386.1"/>
    </source>
</evidence>
<name>A0ABU7D8B7_9TELE</name>
<feature type="compositionally biased region" description="Polar residues" evidence="1">
    <location>
        <begin position="64"/>
        <end position="75"/>
    </location>
</feature>
<dbReference type="Proteomes" id="UP001352852">
    <property type="component" value="Unassembled WGS sequence"/>
</dbReference>
<proteinExistence type="predicted"/>
<dbReference type="EMBL" id="JAHUTJ010018200">
    <property type="protein sequence ID" value="MED6271386.1"/>
    <property type="molecule type" value="Genomic_DNA"/>
</dbReference>